<name>A0A286GSH0_9BACT</name>
<evidence type="ECO:0000256" key="1">
    <source>
        <dbReference type="SAM" id="Phobius"/>
    </source>
</evidence>
<dbReference type="Pfam" id="PF00487">
    <property type="entry name" value="FA_desaturase"/>
    <property type="match status" value="1"/>
</dbReference>
<feature type="transmembrane region" description="Helical" evidence="1">
    <location>
        <begin position="79"/>
        <end position="104"/>
    </location>
</feature>
<feature type="domain" description="Fatty acid desaturase" evidence="2">
    <location>
        <begin position="78"/>
        <end position="339"/>
    </location>
</feature>
<reference evidence="4" key="1">
    <citation type="submission" date="2017-09" db="EMBL/GenBank/DDBJ databases">
        <authorList>
            <person name="Varghese N."/>
            <person name="Submissions S."/>
        </authorList>
    </citation>
    <scope>NUCLEOTIDE SEQUENCE [LARGE SCALE GENOMIC DNA]</scope>
    <source>
        <strain evidence="4">DSM 29961</strain>
    </source>
</reference>
<feature type="transmembrane region" description="Helical" evidence="1">
    <location>
        <begin position="55"/>
        <end position="73"/>
    </location>
</feature>
<accession>A0A286GSH0</accession>
<dbReference type="InterPro" id="IPR005804">
    <property type="entry name" value="FA_desaturase_dom"/>
</dbReference>
<dbReference type="GO" id="GO:0006629">
    <property type="term" value="P:lipid metabolic process"/>
    <property type="evidence" value="ECO:0007669"/>
    <property type="project" value="InterPro"/>
</dbReference>
<feature type="transmembrane region" description="Helical" evidence="1">
    <location>
        <begin position="223"/>
        <end position="246"/>
    </location>
</feature>
<dbReference type="EMBL" id="OCNH01000008">
    <property type="protein sequence ID" value="SOD98501.1"/>
    <property type="molecule type" value="Genomic_DNA"/>
</dbReference>
<gene>
    <name evidence="3" type="ORF">SAMN06269250_6117</name>
</gene>
<dbReference type="Proteomes" id="UP000219452">
    <property type="component" value="Unassembled WGS sequence"/>
</dbReference>
<evidence type="ECO:0000259" key="2">
    <source>
        <dbReference type="Pfam" id="PF00487"/>
    </source>
</evidence>
<evidence type="ECO:0000313" key="4">
    <source>
        <dbReference type="Proteomes" id="UP000219452"/>
    </source>
</evidence>
<dbReference type="AlphaFoldDB" id="A0A286GSH0"/>
<dbReference type="RefSeq" id="WP_097131330.1">
    <property type="nucleotide sequence ID" value="NZ_OCNH01000008.1"/>
</dbReference>
<keyword evidence="4" id="KW-1185">Reference proteome</keyword>
<protein>
    <submittedName>
        <fullName evidence="3">Fatty acid desaturase</fullName>
    </submittedName>
</protein>
<proteinExistence type="predicted"/>
<keyword evidence="1" id="KW-1133">Transmembrane helix</keyword>
<dbReference type="OrthoDB" id="9800167at2"/>
<sequence length="367" mass="41497">MKTDITRKASKRPQAPISEVLSDLQCIGKELQQADQKKTLQALQRPSALSDRRSLVALLTIAGVSLGLPWLVLNTPDQWKAVVIAVAIPLLAAQQCAIGNFAHVAIHMSLFRNRHLNNLATQVLCALMMYSKWVFFSTHSLTHHPLLGNQADLELISRRPAIKPTMSRRRASWEFVRTFAFDRSAWLTTVFGDLPIMVLLLPPHDSLRGLTRQKLFSDLLRCVLVWGILSGLLWLVGGAAFLYTFLSVWFGAKVTAYHLIRVGRELFDHYGLPKNPTGKNGQVNVLDYTRTMPYNWLTYFFNGYSDRLHTLHHLYPSIPMVMLADAHALLMEYAPTYRNRVKMFDTYFAGNNSIMASMIDGVNAKNV</sequence>
<organism evidence="3 4">
    <name type="scientific">Spirosoma fluviale</name>
    <dbReference type="NCBI Taxonomy" id="1597977"/>
    <lineage>
        <taxon>Bacteria</taxon>
        <taxon>Pseudomonadati</taxon>
        <taxon>Bacteroidota</taxon>
        <taxon>Cytophagia</taxon>
        <taxon>Cytophagales</taxon>
        <taxon>Cytophagaceae</taxon>
        <taxon>Spirosoma</taxon>
    </lineage>
</organism>
<keyword evidence="1" id="KW-0812">Transmembrane</keyword>
<evidence type="ECO:0000313" key="3">
    <source>
        <dbReference type="EMBL" id="SOD98501.1"/>
    </source>
</evidence>
<keyword evidence="1" id="KW-0472">Membrane</keyword>